<dbReference type="PANTHER" id="PTHR30231">
    <property type="entry name" value="DNA POLYMERASE III SUBUNIT EPSILON"/>
    <property type="match status" value="1"/>
</dbReference>
<feature type="domain" description="Exonuclease" evidence="4">
    <location>
        <begin position="5"/>
        <end position="181"/>
    </location>
</feature>
<evidence type="ECO:0000256" key="1">
    <source>
        <dbReference type="ARBA" id="ARBA00022722"/>
    </source>
</evidence>
<dbReference type="InterPro" id="IPR013520">
    <property type="entry name" value="Ribonucl_H"/>
</dbReference>
<keyword evidence="6" id="KW-1185">Reference proteome</keyword>
<evidence type="ECO:0000313" key="5">
    <source>
        <dbReference type="EMBL" id="XAT63253.1"/>
    </source>
</evidence>
<dbReference type="GO" id="GO:0004527">
    <property type="term" value="F:exonuclease activity"/>
    <property type="evidence" value="ECO:0007669"/>
    <property type="project" value="UniProtKB-KW"/>
</dbReference>
<dbReference type="SUPFAM" id="SSF53098">
    <property type="entry name" value="Ribonuclease H-like"/>
    <property type="match status" value="1"/>
</dbReference>
<dbReference type="SMART" id="SM00479">
    <property type="entry name" value="EXOIII"/>
    <property type="match status" value="1"/>
</dbReference>
<dbReference type="EMBL" id="CP087714">
    <property type="protein sequence ID" value="XAT63253.1"/>
    <property type="molecule type" value="Genomic_DNA"/>
</dbReference>
<keyword evidence="1" id="KW-0540">Nuclease</keyword>
<dbReference type="NCBIfam" id="TIGR00573">
    <property type="entry name" value="dnaq"/>
    <property type="match status" value="1"/>
</dbReference>
<dbReference type="PANTHER" id="PTHR30231:SF4">
    <property type="entry name" value="PROTEIN NEN2"/>
    <property type="match status" value="1"/>
</dbReference>
<keyword evidence="2" id="KW-0378">Hydrolase</keyword>
<dbReference type="Pfam" id="PF00929">
    <property type="entry name" value="RNase_T"/>
    <property type="match status" value="1"/>
</dbReference>
<dbReference type="InterPro" id="IPR036397">
    <property type="entry name" value="RNaseH_sf"/>
</dbReference>
<organism evidence="5 6">
    <name type="scientific">Geoglobus acetivorans</name>
    <dbReference type="NCBI Taxonomy" id="565033"/>
    <lineage>
        <taxon>Archaea</taxon>
        <taxon>Methanobacteriati</taxon>
        <taxon>Methanobacteriota</taxon>
        <taxon>Archaeoglobi</taxon>
        <taxon>Archaeoglobales</taxon>
        <taxon>Archaeoglobaceae</taxon>
        <taxon>Geoglobus</taxon>
    </lineage>
</organism>
<dbReference type="GeneID" id="90449686"/>
<evidence type="ECO:0000259" key="4">
    <source>
        <dbReference type="SMART" id="SM00479"/>
    </source>
</evidence>
<sequence length="206" mass="23669">MREEKFVVVDVETTGLNLKKDRIISIAMIPMDGLRIQMNDVFTAYIRPENVDDLSISSAKYHGIIPKDIEDAPSFCALSHKIEGMLQERIVVGHGITIDIEFLEKEFKNCSKYVKIERFLDIAMMERVIGEIFGERPKNEDLTLEALARKYNVEMNYRHSALADALIEAHIFQIQVMRLIKYGINTFEALNSFIQRVGLDMGSFTF</sequence>
<protein>
    <submittedName>
        <fullName evidence="5">3'-5' exonuclease</fullName>
    </submittedName>
</protein>
<dbReference type="RefSeq" id="WP_193808320.1">
    <property type="nucleotide sequence ID" value="NZ_CP087714.1"/>
</dbReference>
<dbReference type="InterPro" id="IPR006054">
    <property type="entry name" value="DnaQ"/>
</dbReference>
<evidence type="ECO:0000313" key="6">
    <source>
        <dbReference type="Proteomes" id="UP001492541"/>
    </source>
</evidence>
<dbReference type="InterPro" id="IPR012337">
    <property type="entry name" value="RNaseH-like_sf"/>
</dbReference>
<proteinExistence type="predicted"/>
<gene>
    <name evidence="5" type="ORF">LPQ35_08305</name>
</gene>
<dbReference type="Gene3D" id="3.30.420.10">
    <property type="entry name" value="Ribonuclease H-like superfamily/Ribonuclease H"/>
    <property type="match status" value="1"/>
</dbReference>
<reference evidence="5 6" key="1">
    <citation type="submission" date="2021-11" db="EMBL/GenBank/DDBJ databases">
        <title>Whole genome of Geoglobus acetivorans.</title>
        <authorList>
            <person name="Liu D."/>
        </authorList>
    </citation>
    <scope>NUCLEOTIDE SEQUENCE [LARGE SCALE GENOMIC DNA]</scope>
    <source>
        <strain evidence="5 6">SBH6</strain>
    </source>
</reference>
<evidence type="ECO:0000256" key="3">
    <source>
        <dbReference type="ARBA" id="ARBA00022839"/>
    </source>
</evidence>
<accession>A0ABZ3H398</accession>
<name>A0ABZ3H398_GEOAI</name>
<evidence type="ECO:0000256" key="2">
    <source>
        <dbReference type="ARBA" id="ARBA00022801"/>
    </source>
</evidence>
<keyword evidence="3 5" id="KW-0269">Exonuclease</keyword>
<dbReference type="CDD" id="cd06127">
    <property type="entry name" value="DEDDh"/>
    <property type="match status" value="1"/>
</dbReference>
<dbReference type="Proteomes" id="UP001492541">
    <property type="component" value="Chromosome"/>
</dbReference>